<dbReference type="PANTHER" id="PTHR30329:SF21">
    <property type="entry name" value="LIPOPROTEIN YIAD-RELATED"/>
    <property type="match status" value="1"/>
</dbReference>
<proteinExistence type="predicted"/>
<dbReference type="EMBL" id="QUSX01000002">
    <property type="protein sequence ID" value="RRQ49056.1"/>
    <property type="molecule type" value="Genomic_DNA"/>
</dbReference>
<feature type="domain" description="OmpA-like" evidence="6">
    <location>
        <begin position="273"/>
        <end position="394"/>
    </location>
</feature>
<dbReference type="PRINTS" id="PR01021">
    <property type="entry name" value="OMPADOMAIN"/>
</dbReference>
<dbReference type="OrthoDB" id="9782229at2"/>
<dbReference type="SUPFAM" id="SSF103088">
    <property type="entry name" value="OmpA-like"/>
    <property type="match status" value="1"/>
</dbReference>
<dbReference type="InterPro" id="IPR036737">
    <property type="entry name" value="OmpA-like_sf"/>
</dbReference>
<evidence type="ECO:0000256" key="1">
    <source>
        <dbReference type="ARBA" id="ARBA00004442"/>
    </source>
</evidence>
<name>A0A3R8WFL2_9FLAO</name>
<evidence type="ECO:0000256" key="3">
    <source>
        <dbReference type="ARBA" id="ARBA00023237"/>
    </source>
</evidence>
<dbReference type="PROSITE" id="PS51123">
    <property type="entry name" value="OMPA_2"/>
    <property type="match status" value="1"/>
</dbReference>
<evidence type="ECO:0000259" key="6">
    <source>
        <dbReference type="PROSITE" id="PS51123"/>
    </source>
</evidence>
<dbReference type="CDD" id="cd07185">
    <property type="entry name" value="OmpA_C-like"/>
    <property type="match status" value="1"/>
</dbReference>
<evidence type="ECO:0000313" key="8">
    <source>
        <dbReference type="Proteomes" id="UP000286990"/>
    </source>
</evidence>
<dbReference type="Pfam" id="PF00691">
    <property type="entry name" value="OmpA"/>
    <property type="match status" value="1"/>
</dbReference>
<evidence type="ECO:0000313" key="7">
    <source>
        <dbReference type="EMBL" id="RRQ49056.1"/>
    </source>
</evidence>
<keyword evidence="2 4" id="KW-0472">Membrane</keyword>
<dbReference type="Gene3D" id="2.40.160.20">
    <property type="match status" value="1"/>
</dbReference>
<comment type="caution">
    <text evidence="7">The sequence shown here is derived from an EMBL/GenBank/DDBJ whole genome shotgun (WGS) entry which is preliminary data.</text>
</comment>
<sequence>MRTKYLFLVVAILVVVNTSFGQEEELQITSKDSIVESSWMVGVGFNAVDDSGNVFDGLFNIGDEWNILPYPSRISLGRYFKSGLGIEAIGTLNKYKEGKIIDGQVNPEDIDYYAIDARITYDLNKIIGETGWFDPYVGIGAGYTDANNLGRGTYNAIVGFRTWFSDRWGLDFNSSGKWAMSQSDGASNHIQHAAGVVYQFGIEKGLSKRGEEKKELLAAIEKEKQRQADSIAEVNRLKEEALLAERLQKEKEAAELAAAEKAARDKKEAEQKAIQDQIDGLGRVYFRFNSSYLTNEDKKLLDKLAAILKEHETVKLEISAHTDARGPEEFNQWLSERRLERTVNYLNELGITSDRLVGKAQGESQLTNECGNGVKCPEVKHQENRRSQFSIIEF</sequence>
<keyword evidence="5" id="KW-0175">Coiled coil</keyword>
<dbReference type="InterPro" id="IPR006664">
    <property type="entry name" value="OMP_bac"/>
</dbReference>
<keyword evidence="8" id="KW-1185">Reference proteome</keyword>
<evidence type="ECO:0000256" key="4">
    <source>
        <dbReference type="PROSITE-ProRule" id="PRU00473"/>
    </source>
</evidence>
<accession>A0A3R8WFL2</accession>
<comment type="subcellular location">
    <subcellularLocation>
        <location evidence="1">Cell outer membrane</location>
    </subcellularLocation>
</comment>
<dbReference type="Gene3D" id="3.30.1330.60">
    <property type="entry name" value="OmpA-like domain"/>
    <property type="match status" value="1"/>
</dbReference>
<dbReference type="Proteomes" id="UP000286990">
    <property type="component" value="Unassembled WGS sequence"/>
</dbReference>
<dbReference type="InterPro" id="IPR006665">
    <property type="entry name" value="OmpA-like"/>
</dbReference>
<evidence type="ECO:0000256" key="5">
    <source>
        <dbReference type="SAM" id="Coils"/>
    </source>
</evidence>
<gene>
    <name evidence="7" type="ORF">DZC72_14465</name>
</gene>
<dbReference type="PANTHER" id="PTHR30329">
    <property type="entry name" value="STATOR ELEMENT OF FLAGELLAR MOTOR COMPLEX"/>
    <property type="match status" value="1"/>
</dbReference>
<feature type="coiled-coil region" evidence="5">
    <location>
        <begin position="217"/>
        <end position="269"/>
    </location>
</feature>
<dbReference type="RefSeq" id="WP_125223585.1">
    <property type="nucleotide sequence ID" value="NZ_QUSX01000002.1"/>
</dbReference>
<evidence type="ECO:0000256" key="2">
    <source>
        <dbReference type="ARBA" id="ARBA00023136"/>
    </source>
</evidence>
<dbReference type="AlphaFoldDB" id="A0A3R8WFL2"/>
<dbReference type="InterPro" id="IPR050330">
    <property type="entry name" value="Bact_OuterMem_StrucFunc"/>
</dbReference>
<dbReference type="GO" id="GO:0009279">
    <property type="term" value="C:cell outer membrane"/>
    <property type="evidence" value="ECO:0007669"/>
    <property type="project" value="UniProtKB-SubCell"/>
</dbReference>
<protein>
    <submittedName>
        <fullName evidence="7">OmpA family protein</fullName>
    </submittedName>
</protein>
<organism evidence="7 8">
    <name type="scientific">Maribacter algicola</name>
    <dbReference type="NCBI Taxonomy" id="2498892"/>
    <lineage>
        <taxon>Bacteria</taxon>
        <taxon>Pseudomonadati</taxon>
        <taxon>Bacteroidota</taxon>
        <taxon>Flavobacteriia</taxon>
        <taxon>Flavobacteriales</taxon>
        <taxon>Flavobacteriaceae</taxon>
        <taxon>Maribacter</taxon>
    </lineage>
</organism>
<keyword evidence="3" id="KW-0998">Cell outer membrane</keyword>
<reference evidence="8" key="1">
    <citation type="submission" date="2018-12" db="EMBL/GenBank/DDBJ databases">
        <title>Maribacter lutimaris sp. nov., isolated from marine sediment.</title>
        <authorList>
            <person name="Kim K.K."/>
        </authorList>
    </citation>
    <scope>NUCLEOTIDE SEQUENCE [LARGE SCALE GENOMIC DNA]</scope>
    <source>
        <strain evidence="8">PoM-212</strain>
    </source>
</reference>